<protein>
    <submittedName>
        <fullName evidence="2">Uncharacterized protein</fullName>
    </submittedName>
</protein>
<sequence>MKKFISVFFLGVSMIVVLGACSSNEDSADYNHDDYDITLVNTNGEHREVFNEDEKALYLYFTGVD</sequence>
<feature type="signal peptide" evidence="1">
    <location>
        <begin position="1"/>
        <end position="19"/>
    </location>
</feature>
<keyword evidence="1" id="KW-0732">Signal</keyword>
<dbReference type="AlphaFoldDB" id="A0A323TMH5"/>
<name>A0A323TMH5_9BACI</name>
<dbReference type="OrthoDB" id="2973420at2"/>
<dbReference type="PROSITE" id="PS51257">
    <property type="entry name" value="PROKAR_LIPOPROTEIN"/>
    <property type="match status" value="1"/>
</dbReference>
<accession>A0A323TMH5</accession>
<feature type="chain" id="PRO_5039654257" evidence="1">
    <location>
        <begin position="20"/>
        <end position="65"/>
    </location>
</feature>
<gene>
    <name evidence="2" type="ORF">CR194_12100</name>
</gene>
<reference evidence="2 3" key="1">
    <citation type="submission" date="2017-10" db="EMBL/GenBank/DDBJ databases">
        <title>Bacillus sp. nov., a halophilic bacterium isolated from a Keqin Lake.</title>
        <authorList>
            <person name="Wang H."/>
        </authorList>
    </citation>
    <scope>NUCLEOTIDE SEQUENCE [LARGE SCALE GENOMIC DNA]</scope>
    <source>
        <strain evidence="2 3">KQ-12</strain>
    </source>
</reference>
<proteinExistence type="predicted"/>
<organism evidence="2 3">
    <name type="scientific">Salipaludibacillus keqinensis</name>
    <dbReference type="NCBI Taxonomy" id="2045207"/>
    <lineage>
        <taxon>Bacteria</taxon>
        <taxon>Bacillati</taxon>
        <taxon>Bacillota</taxon>
        <taxon>Bacilli</taxon>
        <taxon>Bacillales</taxon>
        <taxon>Bacillaceae</taxon>
    </lineage>
</organism>
<evidence type="ECO:0000256" key="1">
    <source>
        <dbReference type="SAM" id="SignalP"/>
    </source>
</evidence>
<keyword evidence="3" id="KW-1185">Reference proteome</keyword>
<evidence type="ECO:0000313" key="3">
    <source>
        <dbReference type="Proteomes" id="UP000248214"/>
    </source>
</evidence>
<dbReference type="RefSeq" id="WP_110609904.1">
    <property type="nucleotide sequence ID" value="NZ_PDOD01000002.1"/>
</dbReference>
<evidence type="ECO:0000313" key="2">
    <source>
        <dbReference type="EMBL" id="PYZ93873.1"/>
    </source>
</evidence>
<comment type="caution">
    <text evidence="2">The sequence shown here is derived from an EMBL/GenBank/DDBJ whole genome shotgun (WGS) entry which is preliminary data.</text>
</comment>
<dbReference type="EMBL" id="PDOD01000002">
    <property type="protein sequence ID" value="PYZ93873.1"/>
    <property type="molecule type" value="Genomic_DNA"/>
</dbReference>
<dbReference type="Proteomes" id="UP000248214">
    <property type="component" value="Unassembled WGS sequence"/>
</dbReference>